<protein>
    <submittedName>
        <fullName evidence="1">ADP-sugar diphosphatase protein</fullName>
        <ecNumber evidence="1">3.6.1.21</ecNumber>
    </submittedName>
</protein>
<gene>
    <name evidence="1" type="ORF">IHE45_11G000200</name>
</gene>
<keyword evidence="2" id="KW-1185">Reference proteome</keyword>
<comment type="caution">
    <text evidence="1">The sequence shown here is derived from an EMBL/GenBank/DDBJ whole genome shotgun (WGS) entry which is preliminary data.</text>
</comment>
<keyword evidence="1" id="KW-0378">Hydrolase</keyword>
<dbReference type="EMBL" id="CM037021">
    <property type="protein sequence ID" value="KAH7668259.1"/>
    <property type="molecule type" value="Genomic_DNA"/>
</dbReference>
<dbReference type="Proteomes" id="UP000827976">
    <property type="component" value="Chromosome 11"/>
</dbReference>
<organism evidence="1 2">
    <name type="scientific">Dioscorea alata</name>
    <name type="common">Purple yam</name>
    <dbReference type="NCBI Taxonomy" id="55571"/>
    <lineage>
        <taxon>Eukaryota</taxon>
        <taxon>Viridiplantae</taxon>
        <taxon>Streptophyta</taxon>
        <taxon>Embryophyta</taxon>
        <taxon>Tracheophyta</taxon>
        <taxon>Spermatophyta</taxon>
        <taxon>Magnoliopsida</taxon>
        <taxon>Liliopsida</taxon>
        <taxon>Dioscoreales</taxon>
        <taxon>Dioscoreaceae</taxon>
        <taxon>Dioscorea</taxon>
    </lineage>
</organism>
<name>A0ACB7V4L4_DIOAL</name>
<evidence type="ECO:0000313" key="1">
    <source>
        <dbReference type="EMBL" id="KAH7668259.1"/>
    </source>
</evidence>
<reference evidence="2" key="1">
    <citation type="journal article" date="2022" name="Nat. Commun.">
        <title>Chromosome evolution and the genetic basis of agronomically important traits in greater yam.</title>
        <authorList>
            <person name="Bredeson J.V."/>
            <person name="Lyons J.B."/>
            <person name="Oniyinde I.O."/>
            <person name="Okereke N.R."/>
            <person name="Kolade O."/>
            <person name="Nnabue I."/>
            <person name="Nwadili C.O."/>
            <person name="Hribova E."/>
            <person name="Parker M."/>
            <person name="Nwogha J."/>
            <person name="Shu S."/>
            <person name="Carlson J."/>
            <person name="Kariba R."/>
            <person name="Muthemba S."/>
            <person name="Knop K."/>
            <person name="Barton G.J."/>
            <person name="Sherwood A.V."/>
            <person name="Lopez-Montes A."/>
            <person name="Asiedu R."/>
            <person name="Jamnadass R."/>
            <person name="Muchugi A."/>
            <person name="Goodstein D."/>
            <person name="Egesi C.N."/>
            <person name="Featherston J."/>
            <person name="Asfaw A."/>
            <person name="Simpson G.G."/>
            <person name="Dolezel J."/>
            <person name="Hendre P.S."/>
            <person name="Van Deynze A."/>
            <person name="Kumar P.L."/>
            <person name="Obidiegwu J.E."/>
            <person name="Bhattacharjee R."/>
            <person name="Rokhsar D.S."/>
        </authorList>
    </citation>
    <scope>NUCLEOTIDE SEQUENCE [LARGE SCALE GENOMIC DNA]</scope>
    <source>
        <strain evidence="2">cv. TDa95/00328</strain>
    </source>
</reference>
<evidence type="ECO:0000313" key="2">
    <source>
        <dbReference type="Proteomes" id="UP000827976"/>
    </source>
</evidence>
<proteinExistence type="predicted"/>
<sequence>MLTRAYLRGAGFRFAHGLIPPMNNSNSSTRSPVLMSSSRCGAPSVPPTHTITLAGGHHVQIVASPGLSESDLRNAVDSALFKNWLKNMQSETGILAGGEISLRQVLIQGVDMFGRGAGFLKFKADVLDKETGTKIPGIVFARGQSVAVLVILESGGKDYVVLTEQVRVPVGRFTLELPAGMLDDDGDDVVGAAVREGGCDEELSLFLYRGCVEEEIINSLQGKEMGLRDHGELIKVHVVPYDKLWCMTADAKALAAVTLYEMAQRNGFLPLRRLS</sequence>
<accession>A0ACB7V4L4</accession>
<dbReference type="EC" id="3.6.1.21" evidence="1"/>